<dbReference type="NCBIfam" id="TIGR02532">
    <property type="entry name" value="IV_pilin_GFxxxE"/>
    <property type="match status" value="1"/>
</dbReference>
<keyword evidence="3" id="KW-1185">Reference proteome</keyword>
<evidence type="ECO:0008006" key="4">
    <source>
        <dbReference type="Google" id="ProtNLM"/>
    </source>
</evidence>
<dbReference type="InterPro" id="IPR012902">
    <property type="entry name" value="N_methyl_site"/>
</dbReference>
<reference evidence="2" key="2">
    <citation type="journal article" date="2020" name="Microorganisms">
        <title>Osmotic Adaptation and Compatible Solute Biosynthesis of Phototrophic Bacteria as Revealed from Genome Analyses.</title>
        <authorList>
            <person name="Imhoff J.F."/>
            <person name="Rahn T."/>
            <person name="Kunzel S."/>
            <person name="Keller A."/>
            <person name="Neulinger S.C."/>
        </authorList>
    </citation>
    <scope>NUCLEOTIDE SEQUENCE</scope>
    <source>
        <strain evidence="2">DSM 11080</strain>
    </source>
</reference>
<proteinExistence type="predicted"/>
<dbReference type="AlphaFoldDB" id="A0AAJ0XAA6"/>
<gene>
    <name evidence="2" type="ORF">CKO40_13690</name>
</gene>
<name>A0AAJ0XAA6_9GAMM</name>
<sequence length="294" mass="31782">MTVLQPLSPAKALSINCCPRLPRPVFSELGAHSRTGANRSLDTGSLPGPAFSGPVPPCPAHARGFTLVELLIALALIGIITILLFSGLRLGSRGWEAVETTSERVADLRVARQFIARSLRQQRPETVVVDGVEQPVFAGEPQAIEWVAPLSEHVGIPGLYILRLNLEETEGAPRLVLSRWLLHPEILEGGDDFPPWEPLLETGASALDAGPFDQDLAAGAQGRTVLLPAVQRFRLDYFGRIEGDTEPAWHEAWLDQREPPSAVAIDLTTPVQSWPAALIALDLSLASDATESLR</sequence>
<dbReference type="SUPFAM" id="SSF54523">
    <property type="entry name" value="Pili subunits"/>
    <property type="match status" value="1"/>
</dbReference>
<protein>
    <recommendedName>
        <fullName evidence="4">Prepilin-type N-terminal cleavage/methylation domain-containing protein</fullName>
    </recommendedName>
</protein>
<dbReference type="EMBL" id="NRSJ01000024">
    <property type="protein sequence ID" value="MBK1705576.1"/>
    <property type="molecule type" value="Genomic_DNA"/>
</dbReference>
<dbReference type="PROSITE" id="PS00409">
    <property type="entry name" value="PROKAR_NTER_METHYL"/>
    <property type="match status" value="1"/>
</dbReference>
<reference evidence="2" key="1">
    <citation type="submission" date="2017-08" db="EMBL/GenBank/DDBJ databases">
        <authorList>
            <person name="Imhoff J.F."/>
            <person name="Rahn T."/>
            <person name="Kuenzel S."/>
            <person name="Neulinger S.C."/>
        </authorList>
    </citation>
    <scope>NUCLEOTIDE SEQUENCE</scope>
    <source>
        <strain evidence="2">DSM 11080</strain>
    </source>
</reference>
<dbReference type="Proteomes" id="UP001296776">
    <property type="component" value="Unassembled WGS sequence"/>
</dbReference>
<comment type="caution">
    <text evidence="2">The sequence shown here is derived from an EMBL/GenBank/DDBJ whole genome shotgun (WGS) entry which is preliminary data.</text>
</comment>
<evidence type="ECO:0000256" key="1">
    <source>
        <dbReference type="SAM" id="Phobius"/>
    </source>
</evidence>
<feature type="transmembrane region" description="Helical" evidence="1">
    <location>
        <begin position="64"/>
        <end position="85"/>
    </location>
</feature>
<keyword evidence="1" id="KW-0812">Transmembrane</keyword>
<keyword evidence="1" id="KW-0472">Membrane</keyword>
<keyword evidence="1" id="KW-1133">Transmembrane helix</keyword>
<accession>A0AAJ0XAA6</accession>
<evidence type="ECO:0000313" key="3">
    <source>
        <dbReference type="Proteomes" id="UP001296776"/>
    </source>
</evidence>
<dbReference type="InterPro" id="IPR045584">
    <property type="entry name" value="Pilin-like"/>
</dbReference>
<dbReference type="Pfam" id="PF07963">
    <property type="entry name" value="N_methyl"/>
    <property type="match status" value="1"/>
</dbReference>
<organism evidence="2 3">
    <name type="scientific">Halochromatium glycolicum</name>
    <dbReference type="NCBI Taxonomy" id="85075"/>
    <lineage>
        <taxon>Bacteria</taxon>
        <taxon>Pseudomonadati</taxon>
        <taxon>Pseudomonadota</taxon>
        <taxon>Gammaproteobacteria</taxon>
        <taxon>Chromatiales</taxon>
        <taxon>Chromatiaceae</taxon>
        <taxon>Halochromatium</taxon>
    </lineage>
</organism>
<evidence type="ECO:0000313" key="2">
    <source>
        <dbReference type="EMBL" id="MBK1705576.1"/>
    </source>
</evidence>